<organism evidence="1 2">
    <name type="scientific">Neisseria lactamica ATCC 23970</name>
    <dbReference type="NCBI Taxonomy" id="546265"/>
    <lineage>
        <taxon>Bacteria</taxon>
        <taxon>Pseudomonadati</taxon>
        <taxon>Pseudomonadota</taxon>
        <taxon>Betaproteobacteria</taxon>
        <taxon>Neisseriales</taxon>
        <taxon>Neisseriaceae</taxon>
        <taxon>Neisseria</taxon>
    </lineage>
</organism>
<dbReference type="AlphaFoldDB" id="D0WBI2"/>
<sequence>MLIHYICFVDFVSVSDGVLIRTGRLKMFAPMQKITANLHKRGLQ</sequence>
<evidence type="ECO:0000313" key="1">
    <source>
        <dbReference type="EMBL" id="EEZ75035.1"/>
    </source>
</evidence>
<accession>D0WBI2</accession>
<comment type="caution">
    <text evidence="1">The sequence shown here is derived from an EMBL/GenBank/DDBJ whole genome shotgun (WGS) entry which is preliminary data.</text>
</comment>
<proteinExistence type="predicted"/>
<dbReference type="EMBL" id="ACEQ02000024">
    <property type="protein sequence ID" value="EEZ75035.1"/>
    <property type="molecule type" value="Genomic_DNA"/>
</dbReference>
<protein>
    <submittedName>
        <fullName evidence="1">Uncharacterized protein</fullName>
    </submittedName>
</protein>
<name>D0WBI2_NEILA</name>
<evidence type="ECO:0000313" key="2">
    <source>
        <dbReference type="Proteomes" id="UP000003843"/>
    </source>
</evidence>
<dbReference type="Proteomes" id="UP000003843">
    <property type="component" value="Unassembled WGS sequence"/>
</dbReference>
<gene>
    <name evidence="1" type="ORF">NEILACOT_04908</name>
</gene>
<reference evidence="1 2" key="1">
    <citation type="submission" date="2009-10" db="EMBL/GenBank/DDBJ databases">
        <authorList>
            <person name="Weinstock G."/>
            <person name="Sodergren E."/>
            <person name="Clifton S."/>
            <person name="Fulton L."/>
            <person name="Fulton B."/>
            <person name="Courtney L."/>
            <person name="Fronick C."/>
            <person name="Harrison M."/>
            <person name="Strong C."/>
            <person name="Farmer C."/>
            <person name="Delahaunty K."/>
            <person name="Markovic C."/>
            <person name="Hall O."/>
            <person name="Minx P."/>
            <person name="Tomlinson C."/>
            <person name="Mitreva M."/>
            <person name="Nelson J."/>
            <person name="Hou S."/>
            <person name="Wollam A."/>
            <person name="Pepin K.H."/>
            <person name="Johnson M."/>
            <person name="Bhonagiri V."/>
            <person name="Nash W.E."/>
            <person name="Warren W."/>
            <person name="Chinwalla A."/>
            <person name="Mardis E.R."/>
            <person name="Wilson R.K."/>
        </authorList>
    </citation>
    <scope>NUCLEOTIDE SEQUENCE [LARGE SCALE GENOMIC DNA]</scope>
    <source>
        <strain evidence="1 2">ATCC 23970</strain>
    </source>
</reference>